<dbReference type="InterPro" id="IPR036390">
    <property type="entry name" value="WH_DNA-bd_sf"/>
</dbReference>
<dbReference type="PANTHER" id="PTHR33221:SF15">
    <property type="entry name" value="HTH-TYPE TRANSCRIPTIONAL REGULATOR YWGB-RELATED"/>
    <property type="match status" value="1"/>
</dbReference>
<gene>
    <name evidence="1" type="ordered locus">Dshi_2591</name>
</gene>
<proteinExistence type="predicted"/>
<dbReference type="HOGENOM" id="CLU_107144_4_0_5"/>
<dbReference type="InterPro" id="IPR000944">
    <property type="entry name" value="Tscrpt_reg_Rrf2"/>
</dbReference>
<dbReference type="SUPFAM" id="SSF46785">
    <property type="entry name" value="Winged helix' DNA-binding domain"/>
    <property type="match status" value="1"/>
</dbReference>
<protein>
    <submittedName>
        <fullName evidence="1">Transcriptional regulator</fullName>
    </submittedName>
</protein>
<name>A8LHZ0_DINSH</name>
<organism evidence="1 2">
    <name type="scientific">Dinoroseobacter shibae (strain DSM 16493 / NCIMB 14021 / DFL 12)</name>
    <dbReference type="NCBI Taxonomy" id="398580"/>
    <lineage>
        <taxon>Bacteria</taxon>
        <taxon>Pseudomonadati</taxon>
        <taxon>Pseudomonadota</taxon>
        <taxon>Alphaproteobacteria</taxon>
        <taxon>Rhodobacterales</taxon>
        <taxon>Roseobacteraceae</taxon>
        <taxon>Dinoroseobacter</taxon>
    </lineage>
</organism>
<sequence>MQLLYKCNCKSYGWCSFGKKSQMKRNSRLSLALHTLSHMAGEPDRMRTSADIAEHAGTNPVVVRRVLGKLREAGLLTSEKGHAGGWRLARPPQDITLADVYLALDERMVATGNAEDVPACSIEHALHRRVSSVLEEIEESLVQRLRETSISEVRGA</sequence>
<dbReference type="KEGG" id="dsh:Dshi_2591"/>
<dbReference type="AlphaFoldDB" id="A8LHZ0"/>
<dbReference type="Pfam" id="PF02082">
    <property type="entry name" value="Rrf2"/>
    <property type="match status" value="1"/>
</dbReference>
<evidence type="ECO:0000313" key="2">
    <source>
        <dbReference type="Proteomes" id="UP000006833"/>
    </source>
</evidence>
<dbReference type="Proteomes" id="UP000006833">
    <property type="component" value="Chromosome"/>
</dbReference>
<dbReference type="InterPro" id="IPR036388">
    <property type="entry name" value="WH-like_DNA-bd_sf"/>
</dbReference>
<evidence type="ECO:0000313" key="1">
    <source>
        <dbReference type="EMBL" id="ABV94324.1"/>
    </source>
</evidence>
<dbReference type="STRING" id="398580.Dshi_2591"/>
<dbReference type="eggNOG" id="COG1959">
    <property type="taxonomic scope" value="Bacteria"/>
</dbReference>
<accession>A8LHZ0</accession>
<dbReference type="EMBL" id="CP000830">
    <property type="protein sequence ID" value="ABV94324.1"/>
    <property type="molecule type" value="Genomic_DNA"/>
</dbReference>
<dbReference type="Gene3D" id="1.10.10.10">
    <property type="entry name" value="Winged helix-like DNA-binding domain superfamily/Winged helix DNA-binding domain"/>
    <property type="match status" value="1"/>
</dbReference>
<dbReference type="NCBIfam" id="TIGR00738">
    <property type="entry name" value="rrf2_super"/>
    <property type="match status" value="1"/>
</dbReference>
<dbReference type="PANTHER" id="PTHR33221">
    <property type="entry name" value="WINGED HELIX-TURN-HELIX TRANSCRIPTIONAL REGULATOR, RRF2 FAMILY"/>
    <property type="match status" value="1"/>
</dbReference>
<reference evidence="2" key="1">
    <citation type="journal article" date="2010" name="ISME J.">
        <title>The complete genome sequence of the algal symbiont Dinoroseobacter shibae: a hitchhiker's guide to life in the sea.</title>
        <authorList>
            <person name="Wagner-Dobler I."/>
            <person name="Ballhausen B."/>
            <person name="Berger M."/>
            <person name="Brinkhoff T."/>
            <person name="Buchholz I."/>
            <person name="Bunk B."/>
            <person name="Cypionka H."/>
            <person name="Daniel R."/>
            <person name="Drepper T."/>
            <person name="Gerdts G."/>
            <person name="Hahnke S."/>
            <person name="Han C."/>
            <person name="Jahn D."/>
            <person name="Kalhoefer D."/>
            <person name="Kiss H."/>
            <person name="Klenk H.P."/>
            <person name="Kyrpides N."/>
            <person name="Liebl W."/>
            <person name="Liesegang H."/>
            <person name="Meincke L."/>
            <person name="Pati A."/>
            <person name="Petersen J."/>
            <person name="Piekarski T."/>
            <person name="Pommerenke C."/>
            <person name="Pradella S."/>
            <person name="Pukall R."/>
            <person name="Rabus R."/>
            <person name="Stackebrandt E."/>
            <person name="Thole S."/>
            <person name="Thompson L."/>
            <person name="Tielen P."/>
            <person name="Tomasch J."/>
            <person name="von Jan M."/>
            <person name="Wanphrut N."/>
            <person name="Wichels A."/>
            <person name="Zech H."/>
            <person name="Simon M."/>
        </authorList>
    </citation>
    <scope>NUCLEOTIDE SEQUENCE [LARGE SCALE GENOMIC DNA]</scope>
    <source>
        <strain evidence="2">DSM 16493 / NCIMB 14021 / DFL 12</strain>
    </source>
</reference>
<dbReference type="GO" id="GO:0003700">
    <property type="term" value="F:DNA-binding transcription factor activity"/>
    <property type="evidence" value="ECO:0007669"/>
    <property type="project" value="TreeGrafter"/>
</dbReference>
<keyword evidence="2" id="KW-1185">Reference proteome</keyword>
<dbReference type="GO" id="GO:0005829">
    <property type="term" value="C:cytosol"/>
    <property type="evidence" value="ECO:0007669"/>
    <property type="project" value="TreeGrafter"/>
</dbReference>
<dbReference type="PROSITE" id="PS51197">
    <property type="entry name" value="HTH_RRF2_2"/>
    <property type="match status" value="1"/>
</dbReference>